<dbReference type="EMBL" id="RSAS01000916">
    <property type="protein sequence ID" value="RRR65761.1"/>
    <property type="molecule type" value="Genomic_DNA"/>
</dbReference>
<comment type="caution">
    <text evidence="2">The sequence shown here is derived from an EMBL/GenBank/DDBJ whole genome shotgun (WGS) entry which is preliminary data.</text>
</comment>
<protein>
    <submittedName>
        <fullName evidence="2">Uncharacterized protein</fullName>
    </submittedName>
</protein>
<sequence length="97" mass="10651">MKRNSSALRSIPNATLGRSQVPAAMAIARLEQERARLEKERAVWRAHESRVNGRIQAVDAQLAQLRDEQPVEKKRPAAAPAAPSAPADPHGGMVFEY</sequence>
<evidence type="ECO:0000313" key="2">
    <source>
        <dbReference type="EMBL" id="RRR65761.1"/>
    </source>
</evidence>
<evidence type="ECO:0000313" key="3">
    <source>
        <dbReference type="Proteomes" id="UP000280307"/>
    </source>
</evidence>
<proteinExistence type="predicted"/>
<dbReference type="AlphaFoldDB" id="A0A426TQY4"/>
<evidence type="ECO:0000256" key="1">
    <source>
        <dbReference type="SAM" id="MobiDB-lite"/>
    </source>
</evidence>
<name>A0A426TQY4_9CHLR</name>
<gene>
    <name evidence="2" type="ORF">EI684_22210</name>
</gene>
<accession>A0A426TQY4</accession>
<organism evidence="2 3">
    <name type="scientific">Candidatus Viridilinea halotolerans</name>
    <dbReference type="NCBI Taxonomy" id="2491704"/>
    <lineage>
        <taxon>Bacteria</taxon>
        <taxon>Bacillati</taxon>
        <taxon>Chloroflexota</taxon>
        <taxon>Chloroflexia</taxon>
        <taxon>Chloroflexales</taxon>
        <taxon>Chloroflexineae</taxon>
        <taxon>Oscillochloridaceae</taxon>
        <taxon>Candidatus Viridilinea</taxon>
    </lineage>
</organism>
<feature type="region of interest" description="Disordered" evidence="1">
    <location>
        <begin position="67"/>
        <end position="97"/>
    </location>
</feature>
<dbReference type="Proteomes" id="UP000280307">
    <property type="component" value="Unassembled WGS sequence"/>
</dbReference>
<feature type="compositionally biased region" description="Low complexity" evidence="1">
    <location>
        <begin position="77"/>
        <end position="89"/>
    </location>
</feature>
<reference evidence="2 3" key="1">
    <citation type="submission" date="2018-12" db="EMBL/GenBank/DDBJ databases">
        <title>Genome Sequence of Candidatus Viridilinea halotolerans isolated from saline sulfide-rich spring.</title>
        <authorList>
            <person name="Grouzdev D.S."/>
            <person name="Burganskaya E.I."/>
            <person name="Krutkina M.S."/>
            <person name="Sukhacheva M.V."/>
            <person name="Gorlenko V.M."/>
        </authorList>
    </citation>
    <scope>NUCLEOTIDE SEQUENCE [LARGE SCALE GENOMIC DNA]</scope>
    <source>
        <strain evidence="2">Chok-6</strain>
    </source>
</reference>